<evidence type="ECO:0000256" key="1">
    <source>
        <dbReference type="SAM" id="MobiDB-lite"/>
    </source>
</evidence>
<feature type="region of interest" description="Disordered" evidence="1">
    <location>
        <begin position="46"/>
        <end position="113"/>
    </location>
</feature>
<dbReference type="SUPFAM" id="SSF47923">
    <property type="entry name" value="Ypt/Rab-GAP domain of gyp1p"/>
    <property type="match status" value="2"/>
</dbReference>
<feature type="domain" description="Rab-GAP TBC" evidence="2">
    <location>
        <begin position="157"/>
        <end position="337"/>
    </location>
</feature>
<evidence type="ECO:0000313" key="4">
    <source>
        <dbReference type="Proteomes" id="UP001530315"/>
    </source>
</evidence>
<name>A0ABD3QMM0_9STRA</name>
<dbReference type="InterPro" id="IPR000195">
    <property type="entry name" value="Rab-GAP-TBC_dom"/>
</dbReference>
<feature type="compositionally biased region" description="Pro residues" evidence="1">
    <location>
        <begin position="93"/>
        <end position="112"/>
    </location>
</feature>
<feature type="region of interest" description="Disordered" evidence="1">
    <location>
        <begin position="127"/>
        <end position="150"/>
    </location>
</feature>
<reference evidence="3 4" key="1">
    <citation type="submission" date="2024-10" db="EMBL/GenBank/DDBJ databases">
        <title>Updated reference genomes for cyclostephanoid diatoms.</title>
        <authorList>
            <person name="Roberts W.R."/>
            <person name="Alverson A.J."/>
        </authorList>
    </citation>
    <scope>NUCLEOTIDE SEQUENCE [LARGE SCALE GENOMIC DNA]</scope>
    <source>
        <strain evidence="3 4">AJA276-08</strain>
    </source>
</reference>
<dbReference type="Proteomes" id="UP001530315">
    <property type="component" value="Unassembled WGS sequence"/>
</dbReference>
<feature type="compositionally biased region" description="Polar residues" evidence="1">
    <location>
        <begin position="80"/>
        <end position="90"/>
    </location>
</feature>
<keyword evidence="4" id="KW-1185">Reference proteome</keyword>
<evidence type="ECO:0000313" key="3">
    <source>
        <dbReference type="EMBL" id="KAL3801595.1"/>
    </source>
</evidence>
<dbReference type="PANTHER" id="PTHR22957:SF27">
    <property type="entry name" value="TBC1 DOMAIN FAMILY MEMBER 13"/>
    <property type="match status" value="1"/>
</dbReference>
<protein>
    <recommendedName>
        <fullName evidence="2">Rab-GAP TBC domain-containing protein</fullName>
    </recommendedName>
</protein>
<organism evidence="3 4">
    <name type="scientific">Stephanodiscus triporus</name>
    <dbReference type="NCBI Taxonomy" id="2934178"/>
    <lineage>
        <taxon>Eukaryota</taxon>
        <taxon>Sar</taxon>
        <taxon>Stramenopiles</taxon>
        <taxon>Ochrophyta</taxon>
        <taxon>Bacillariophyta</taxon>
        <taxon>Coscinodiscophyceae</taxon>
        <taxon>Thalassiosirophycidae</taxon>
        <taxon>Stephanodiscales</taxon>
        <taxon>Stephanodiscaceae</taxon>
        <taxon>Stephanodiscus</taxon>
    </lineage>
</organism>
<dbReference type="InterPro" id="IPR035969">
    <property type="entry name" value="Rab-GAP_TBC_sf"/>
</dbReference>
<dbReference type="EMBL" id="JALLAZ020000183">
    <property type="protein sequence ID" value="KAL3801595.1"/>
    <property type="molecule type" value="Genomic_DNA"/>
</dbReference>
<sequence length="495" mass="55097">MAGPWNDVLERDRGLYDALVREFFDGTCPRPHDLLTDVDFRNELSRPAVVGRRNDSGQPFSIDDVEDEEGDDGGADAPKTTPTDGSSDDLTSPPAPPAPPPPSPPARTPPTPGLLAARMQLEWARGENNVDRRDGTPSLFDAQNDDGGGVERMRERLSPMETDEEENALLLDEIRKDVIRTHPDLRFFLEPREDLGQKRYAALERILYVWAKLNKGVRYVQGMNEIVGTLYFVLAHDSNEDWSNEAEADTYFLFNALMVEMRDVFVPDLDEADTGIHGRISNMITLLSLHDPEVRCHLDSVGIDPSFYSVRWLTTLLSREFLLPDTIRLWDSMFASTHKDNFLRYVSVTMVMVIRDVLLSGDFSTCLRLLQAYPPTNLDRLLESSRALWIYESQITLACHKGGISLGHALRSIPPPPAIVMAYGLRGGMAPPIREKVRQAGERGLAVARGAANEASTTVASAGRNFFGNAISLWRGGERGRRPGLEGRSKSNVLP</sequence>
<dbReference type="Gene3D" id="1.10.472.80">
    <property type="entry name" value="Ypt/Rab-GAP domain of gyp1p, domain 3"/>
    <property type="match status" value="1"/>
</dbReference>
<dbReference type="AlphaFoldDB" id="A0ABD3QMM0"/>
<accession>A0ABD3QMM0</accession>
<comment type="caution">
    <text evidence="3">The sequence shown here is derived from an EMBL/GenBank/DDBJ whole genome shotgun (WGS) entry which is preliminary data.</text>
</comment>
<dbReference type="PANTHER" id="PTHR22957">
    <property type="entry name" value="TBC1 DOMAIN FAMILY MEMBER GTPASE-ACTIVATING PROTEIN"/>
    <property type="match status" value="1"/>
</dbReference>
<proteinExistence type="predicted"/>
<evidence type="ECO:0000259" key="2">
    <source>
        <dbReference type="PROSITE" id="PS50086"/>
    </source>
</evidence>
<gene>
    <name evidence="3" type="ORF">ACHAW5_008565</name>
</gene>
<dbReference type="SMART" id="SM00164">
    <property type="entry name" value="TBC"/>
    <property type="match status" value="1"/>
</dbReference>
<feature type="compositionally biased region" description="Acidic residues" evidence="1">
    <location>
        <begin position="63"/>
        <end position="74"/>
    </location>
</feature>
<dbReference type="PROSITE" id="PS50086">
    <property type="entry name" value="TBC_RABGAP"/>
    <property type="match status" value="1"/>
</dbReference>
<dbReference type="Gene3D" id="1.10.8.270">
    <property type="entry name" value="putative rabgap domain of human tbc1 domain family member 14 like domains"/>
    <property type="match status" value="1"/>
</dbReference>
<dbReference type="FunFam" id="1.10.472.80:FF:000048">
    <property type="entry name" value="TBC domain containing protein"/>
    <property type="match status" value="1"/>
</dbReference>
<dbReference type="Pfam" id="PF00566">
    <property type="entry name" value="RabGAP-TBC"/>
    <property type="match status" value="1"/>
</dbReference>